<keyword evidence="4" id="KW-0804">Transcription</keyword>
<dbReference type="SUPFAM" id="SSF51182">
    <property type="entry name" value="RmlC-like cupins"/>
    <property type="match status" value="1"/>
</dbReference>
<evidence type="ECO:0000256" key="1">
    <source>
        <dbReference type="ARBA" id="ARBA00023015"/>
    </source>
</evidence>
<dbReference type="SMART" id="SM00342">
    <property type="entry name" value="HTH_ARAC"/>
    <property type="match status" value="1"/>
</dbReference>
<dbReference type="PANTHER" id="PTHR11019:SF159">
    <property type="entry name" value="TRANSCRIPTIONAL REGULATOR-RELATED"/>
    <property type="match status" value="1"/>
</dbReference>
<dbReference type="Pfam" id="PF12833">
    <property type="entry name" value="HTH_18"/>
    <property type="match status" value="1"/>
</dbReference>
<comment type="caution">
    <text evidence="6">The sequence shown here is derived from an EMBL/GenBank/DDBJ whole genome shotgun (WGS) entry which is preliminary data.</text>
</comment>
<name>A0ABU1CMM5_9PSED</name>
<dbReference type="PANTHER" id="PTHR11019">
    <property type="entry name" value="HTH-TYPE TRANSCRIPTIONAL REGULATOR NIMR"/>
    <property type="match status" value="1"/>
</dbReference>
<keyword evidence="3" id="KW-0010">Activator</keyword>
<keyword evidence="7" id="KW-1185">Reference proteome</keyword>
<organism evidence="6 7">
    <name type="scientific">Pseudomonas yamanorum</name>
    <dbReference type="NCBI Taxonomy" id="515393"/>
    <lineage>
        <taxon>Bacteria</taxon>
        <taxon>Pseudomonadati</taxon>
        <taxon>Pseudomonadota</taxon>
        <taxon>Gammaproteobacteria</taxon>
        <taxon>Pseudomonadales</taxon>
        <taxon>Pseudomonadaceae</taxon>
        <taxon>Pseudomonas</taxon>
    </lineage>
</organism>
<accession>A0ABU1CMM5</accession>
<dbReference type="InterPro" id="IPR009057">
    <property type="entry name" value="Homeodomain-like_sf"/>
</dbReference>
<sequence length="273" mass="29897">MSPTLVSPQLANAIGGPLLVATLRSSPVERATAPHQHARGQLLGAQRGLLSVQAAHQHWVVPATHAVWIVPDCSHSLRSHGPFEGWSVYVDPQACAGLPQQTCVIATSALLLEAVRRAATWAEPQLEPPQARIAQVILDEIAGLPQEPFGLPLPQDPRLLRIAQALADDPSDNRLLEQWAQWASVSPRTLARRFVAETGFTFSQWRQRARLLRALELLAAHVPVTRVALDLGYENVSAFIAMFRRTFGTTPGRYFMDGATDYGHTPPQSRNSP</sequence>
<evidence type="ECO:0000313" key="7">
    <source>
        <dbReference type="Proteomes" id="UP001224477"/>
    </source>
</evidence>
<feature type="domain" description="HTH araC/xylS-type" evidence="5">
    <location>
        <begin position="160"/>
        <end position="257"/>
    </location>
</feature>
<keyword evidence="2" id="KW-0238">DNA-binding</keyword>
<dbReference type="SUPFAM" id="SSF46689">
    <property type="entry name" value="Homeodomain-like"/>
    <property type="match status" value="1"/>
</dbReference>
<dbReference type="InterPro" id="IPR003313">
    <property type="entry name" value="AraC-bd"/>
</dbReference>
<dbReference type="InterPro" id="IPR018060">
    <property type="entry name" value="HTH_AraC"/>
</dbReference>
<dbReference type="Pfam" id="PF02311">
    <property type="entry name" value="AraC_binding"/>
    <property type="match status" value="1"/>
</dbReference>
<dbReference type="PROSITE" id="PS00041">
    <property type="entry name" value="HTH_ARAC_FAMILY_1"/>
    <property type="match status" value="1"/>
</dbReference>
<dbReference type="RefSeq" id="WP_309254478.1">
    <property type="nucleotide sequence ID" value="NZ_JAVGXC010000003.1"/>
</dbReference>
<proteinExistence type="predicted"/>
<dbReference type="EMBL" id="JAVGXC010000003">
    <property type="protein sequence ID" value="MDR0188498.1"/>
    <property type="molecule type" value="Genomic_DNA"/>
</dbReference>
<dbReference type="PROSITE" id="PS01124">
    <property type="entry name" value="HTH_ARAC_FAMILY_2"/>
    <property type="match status" value="1"/>
</dbReference>
<evidence type="ECO:0000259" key="5">
    <source>
        <dbReference type="PROSITE" id="PS01124"/>
    </source>
</evidence>
<evidence type="ECO:0000313" key="6">
    <source>
        <dbReference type="EMBL" id="MDR0188498.1"/>
    </source>
</evidence>
<keyword evidence="1" id="KW-0805">Transcription regulation</keyword>
<reference evidence="6 7" key="1">
    <citation type="journal article" date="2023" name="Microbiol. Resour. Announc.">
        <title>Whole-genome sequence of Pseudomonas yamanorum OLsAu1 isolated from the edible ectomycorrhizal mushroom Lactarius sp. section Deliciosi.</title>
        <authorList>
            <person name="Ramirez-Mendoza R."/>
            <person name="Angeles-Argaiz R.E."/>
            <person name="Hernandez-Oaxaca D."/>
            <person name="Aguirre-Beltran L."/>
            <person name="Almaraz-Suarez J."/>
            <person name="Perez-Moreno J."/>
        </authorList>
    </citation>
    <scope>NUCLEOTIDE SEQUENCE [LARGE SCALE GENOMIC DNA]</scope>
    <source>
        <strain evidence="6 7">OLsAu1</strain>
    </source>
</reference>
<protein>
    <submittedName>
        <fullName evidence="6">Helix-turn-helix transcriptional regulator</fullName>
    </submittedName>
</protein>
<dbReference type="Gene3D" id="1.10.10.60">
    <property type="entry name" value="Homeodomain-like"/>
    <property type="match status" value="1"/>
</dbReference>
<evidence type="ECO:0000256" key="4">
    <source>
        <dbReference type="ARBA" id="ARBA00023163"/>
    </source>
</evidence>
<dbReference type="PRINTS" id="PR00032">
    <property type="entry name" value="HTHARAC"/>
</dbReference>
<dbReference type="CDD" id="cd06124">
    <property type="entry name" value="cupin_NimR-like_N"/>
    <property type="match status" value="1"/>
</dbReference>
<dbReference type="InterPro" id="IPR018062">
    <property type="entry name" value="HTH_AraC-typ_CS"/>
</dbReference>
<dbReference type="InterPro" id="IPR020449">
    <property type="entry name" value="Tscrpt_reg_AraC-type_HTH"/>
</dbReference>
<dbReference type="InterPro" id="IPR011051">
    <property type="entry name" value="RmlC_Cupin_sf"/>
</dbReference>
<evidence type="ECO:0000256" key="2">
    <source>
        <dbReference type="ARBA" id="ARBA00023125"/>
    </source>
</evidence>
<dbReference type="Proteomes" id="UP001224477">
    <property type="component" value="Unassembled WGS sequence"/>
</dbReference>
<gene>
    <name evidence="6" type="ORF">RCO22_06075</name>
</gene>
<evidence type="ECO:0000256" key="3">
    <source>
        <dbReference type="ARBA" id="ARBA00023159"/>
    </source>
</evidence>